<reference evidence="1 2" key="1">
    <citation type="submission" date="2015-07" db="EMBL/GenBank/DDBJ databases">
        <title>Comparative genomics of the Sigatoka disease complex on banana suggests a link between parallel evolutionary changes in Pseudocercospora fijiensis and Pseudocercospora eumusae and increased virulence on the banana host.</title>
        <authorList>
            <person name="Chang T.-C."/>
            <person name="Salvucci A."/>
            <person name="Crous P.W."/>
            <person name="Stergiopoulos I."/>
        </authorList>
    </citation>
    <scope>NUCLEOTIDE SEQUENCE [LARGE SCALE GENOMIC DNA]</scope>
    <source>
        <strain evidence="1 2">CBS 114824</strain>
    </source>
</reference>
<dbReference type="AlphaFoldDB" id="A0A139HMS7"/>
<dbReference type="EMBL" id="LFZN01000027">
    <property type="protein sequence ID" value="KXT03740.1"/>
    <property type="molecule type" value="Genomic_DNA"/>
</dbReference>
<keyword evidence="2" id="KW-1185">Reference proteome</keyword>
<evidence type="ECO:0000313" key="1">
    <source>
        <dbReference type="EMBL" id="KXT03740.1"/>
    </source>
</evidence>
<dbReference type="STRING" id="321146.A0A139HMS7"/>
<proteinExistence type="predicted"/>
<sequence length="466" mass="53586">MASDSTSPSNDAQDAFSFTIKWDPSDVLLVDEDASTEWPDIDHSMPYTVTVKELLDSIKSKIQDRLQAREDWAERGVRGIMRALTEKHDKTADREEVSTRWIIRFSTTLITSKAKFRLESGVWHRFKALRDFFRIPPEDQQNANGIKLELHVKVSIEEDERKVDYSSDTDLSRFIYSLRPTVEYVKIGSVHNDKVKHFDLLKAPESEPPVSRKNCILAKYEEFLGDTMTENFQIVGSWTFSTDSAKGSFRIGDPDGGGNWTLNDVNGYNQPLSGQYQDKKVAGSKNLPLDQLIRKVDDYKERDRYKRDTPALPPLTANEFDKNQLDDSTNILKTGVKCKAVIRIVYYHGDPSLGAADKRRPRNMQFDVDNDTTFTSLEDDMFQNWNQNHPDDPIAAGVTKDTTSRKWWILYDDNSGFMQKMYNARNMDGRPVRYLKDAPKRKGTVPMYIECHMRALDPDEYTVDGE</sequence>
<gene>
    <name evidence="1" type="ORF">AC578_768</name>
</gene>
<comment type="caution">
    <text evidence="1">The sequence shown here is derived from an EMBL/GenBank/DDBJ whole genome shotgun (WGS) entry which is preliminary data.</text>
</comment>
<name>A0A139HMS7_9PEZI</name>
<protein>
    <submittedName>
        <fullName evidence="1">Uncharacterized protein</fullName>
    </submittedName>
</protein>
<evidence type="ECO:0000313" key="2">
    <source>
        <dbReference type="Proteomes" id="UP000070133"/>
    </source>
</evidence>
<accession>A0A139HMS7</accession>
<organism evidence="1 2">
    <name type="scientific">Pseudocercospora eumusae</name>
    <dbReference type="NCBI Taxonomy" id="321146"/>
    <lineage>
        <taxon>Eukaryota</taxon>
        <taxon>Fungi</taxon>
        <taxon>Dikarya</taxon>
        <taxon>Ascomycota</taxon>
        <taxon>Pezizomycotina</taxon>
        <taxon>Dothideomycetes</taxon>
        <taxon>Dothideomycetidae</taxon>
        <taxon>Mycosphaerellales</taxon>
        <taxon>Mycosphaerellaceae</taxon>
        <taxon>Pseudocercospora</taxon>
    </lineage>
</organism>
<dbReference type="Proteomes" id="UP000070133">
    <property type="component" value="Unassembled WGS sequence"/>
</dbReference>